<dbReference type="OrthoDB" id="382248at2157"/>
<dbReference type="RefSeq" id="WP_005552999.1">
    <property type="nucleotide sequence ID" value="NZ_AOIB01000005.1"/>
</dbReference>
<protein>
    <submittedName>
        <fullName evidence="2">Uncharacterized protein</fullName>
    </submittedName>
</protein>
<keyword evidence="1" id="KW-0472">Membrane</keyword>
<comment type="caution">
    <text evidence="2">The sequence shown here is derived from an EMBL/GenBank/DDBJ whole genome shotgun (WGS) entry which is preliminary data.</text>
</comment>
<keyword evidence="3" id="KW-1185">Reference proteome</keyword>
<feature type="transmembrane region" description="Helical" evidence="1">
    <location>
        <begin position="6"/>
        <end position="24"/>
    </location>
</feature>
<feature type="transmembrane region" description="Helical" evidence="1">
    <location>
        <begin position="124"/>
        <end position="143"/>
    </location>
</feature>
<dbReference type="EMBL" id="AOIB01000005">
    <property type="protein sequence ID" value="ELY61341.1"/>
    <property type="molecule type" value="Genomic_DNA"/>
</dbReference>
<organism evidence="2 3">
    <name type="scientific">Natronococcus amylolyticus DSM 10524</name>
    <dbReference type="NCBI Taxonomy" id="1227497"/>
    <lineage>
        <taxon>Archaea</taxon>
        <taxon>Methanobacteriati</taxon>
        <taxon>Methanobacteriota</taxon>
        <taxon>Stenosarchaea group</taxon>
        <taxon>Halobacteria</taxon>
        <taxon>Halobacteriales</taxon>
        <taxon>Natrialbaceae</taxon>
        <taxon>Natronococcus</taxon>
    </lineage>
</organism>
<keyword evidence="1" id="KW-0812">Transmembrane</keyword>
<keyword evidence="1" id="KW-1133">Transmembrane helix</keyword>
<gene>
    <name evidence="2" type="ORF">C491_00747</name>
</gene>
<feature type="transmembrane region" description="Helical" evidence="1">
    <location>
        <begin position="191"/>
        <end position="208"/>
    </location>
</feature>
<dbReference type="AlphaFoldDB" id="L9XIU0"/>
<evidence type="ECO:0000313" key="3">
    <source>
        <dbReference type="Proteomes" id="UP000011688"/>
    </source>
</evidence>
<reference evidence="2 3" key="1">
    <citation type="journal article" date="2014" name="PLoS Genet.">
        <title>Phylogenetically driven sequencing of extremely halophilic archaea reveals strategies for static and dynamic osmo-response.</title>
        <authorList>
            <person name="Becker E.A."/>
            <person name="Seitzer P.M."/>
            <person name="Tritt A."/>
            <person name="Larsen D."/>
            <person name="Krusor M."/>
            <person name="Yao A.I."/>
            <person name="Wu D."/>
            <person name="Madern D."/>
            <person name="Eisen J.A."/>
            <person name="Darling A.E."/>
            <person name="Facciotti M.T."/>
        </authorList>
    </citation>
    <scope>NUCLEOTIDE SEQUENCE [LARGE SCALE GENOMIC DNA]</scope>
    <source>
        <strain evidence="2 3">DSM 10524</strain>
    </source>
</reference>
<feature type="transmembrane region" description="Helical" evidence="1">
    <location>
        <begin position="81"/>
        <end position="104"/>
    </location>
</feature>
<proteinExistence type="predicted"/>
<feature type="transmembrane region" description="Helical" evidence="1">
    <location>
        <begin position="163"/>
        <end position="184"/>
    </location>
</feature>
<evidence type="ECO:0000256" key="1">
    <source>
        <dbReference type="SAM" id="Phobius"/>
    </source>
</evidence>
<feature type="transmembrane region" description="Helical" evidence="1">
    <location>
        <begin position="36"/>
        <end position="69"/>
    </location>
</feature>
<accession>L9XIU0</accession>
<evidence type="ECO:0000313" key="2">
    <source>
        <dbReference type="EMBL" id="ELY61341.1"/>
    </source>
</evidence>
<dbReference type="eggNOG" id="arCOG13445">
    <property type="taxonomic scope" value="Archaea"/>
</dbReference>
<feature type="transmembrane region" description="Helical" evidence="1">
    <location>
        <begin position="228"/>
        <end position="246"/>
    </location>
</feature>
<name>L9XIU0_9EURY</name>
<dbReference type="Proteomes" id="UP000011688">
    <property type="component" value="Unassembled WGS sequence"/>
</dbReference>
<sequence length="260" mass="27081">MRVRYLGFVLFPVAMLAYLGAVGYDLSLTASTTTLFVAATGGFALAAALAVRAGAWVAVAISLAVFVLVPHLGDLGLGPHFVSFAAVVHTLLFVAVGGVVLIALEHAVRNRKRVLESVSRRGLLASLAVGIGHLFAVTLVAEAAGDGVSGIATELFAAQPVEYAMLALVVAGLIALGTVPSLLFARWGLRLPAVVVAGGFALAILRTWRYVQETVHLGASPSPMLTYAVFWFVPLALALLVGGLEYRRLHGRSKLGATAN</sequence>
<dbReference type="STRING" id="1227497.C491_00747"/>